<organism evidence="1 2">
    <name type="scientific">Cinchona calisaya</name>
    <dbReference type="NCBI Taxonomy" id="153742"/>
    <lineage>
        <taxon>Eukaryota</taxon>
        <taxon>Viridiplantae</taxon>
        <taxon>Streptophyta</taxon>
        <taxon>Embryophyta</taxon>
        <taxon>Tracheophyta</taxon>
        <taxon>Spermatophyta</taxon>
        <taxon>Magnoliopsida</taxon>
        <taxon>eudicotyledons</taxon>
        <taxon>Gunneridae</taxon>
        <taxon>Pentapetalae</taxon>
        <taxon>asterids</taxon>
        <taxon>lamiids</taxon>
        <taxon>Gentianales</taxon>
        <taxon>Rubiaceae</taxon>
        <taxon>Cinchonoideae</taxon>
        <taxon>Cinchoneae</taxon>
        <taxon>Cinchona</taxon>
    </lineage>
</organism>
<keyword evidence="2" id="KW-1185">Reference proteome</keyword>
<dbReference type="Gene3D" id="3.80.10.10">
    <property type="entry name" value="Ribonuclease Inhibitor"/>
    <property type="match status" value="1"/>
</dbReference>
<accession>A0ABD2YJH3</accession>
<comment type="caution">
    <text evidence="1">The sequence shown here is derived from an EMBL/GenBank/DDBJ whole genome shotgun (WGS) entry which is preliminary data.</text>
</comment>
<evidence type="ECO:0000313" key="1">
    <source>
        <dbReference type="EMBL" id="KAL3507516.1"/>
    </source>
</evidence>
<dbReference type="InterPro" id="IPR032675">
    <property type="entry name" value="LRR_dom_sf"/>
</dbReference>
<reference evidence="1 2" key="1">
    <citation type="submission" date="2024-11" db="EMBL/GenBank/DDBJ databases">
        <title>A near-complete genome assembly of Cinchona calisaya.</title>
        <authorList>
            <person name="Lian D.C."/>
            <person name="Zhao X.W."/>
            <person name="Wei L."/>
        </authorList>
    </citation>
    <scope>NUCLEOTIDE SEQUENCE [LARGE SCALE GENOMIC DNA]</scope>
    <source>
        <tissue evidence="1">Nenye</tissue>
    </source>
</reference>
<dbReference type="Proteomes" id="UP001630127">
    <property type="component" value="Unassembled WGS sequence"/>
</dbReference>
<dbReference type="AlphaFoldDB" id="A0ABD2YJH3"/>
<proteinExistence type="predicted"/>
<evidence type="ECO:0000313" key="2">
    <source>
        <dbReference type="Proteomes" id="UP001630127"/>
    </source>
</evidence>
<dbReference type="SUPFAM" id="SSF52058">
    <property type="entry name" value="L domain-like"/>
    <property type="match status" value="1"/>
</dbReference>
<dbReference type="EMBL" id="JBJUIK010000013">
    <property type="protein sequence ID" value="KAL3507516.1"/>
    <property type="molecule type" value="Genomic_DNA"/>
</dbReference>
<sequence length="146" mass="16092">MQNCPQLATVPSHFMSLKELHIYNSNHGLGIVTRVCSQLSTLTSLDISNVRELTEMQNGLFPNNPNLAALDIWDCLDLMQFLDSNSGGVRHLEAQSNQLHTSYCNTNKDDHLVGLVSIETLSVCLCSVLKSIPSVGDTDTLVPFEF</sequence>
<name>A0ABD2YJH3_9GENT</name>
<protein>
    <submittedName>
        <fullName evidence="1">Uncharacterized protein</fullName>
    </submittedName>
</protein>
<gene>
    <name evidence="1" type="ORF">ACH5RR_032898</name>
</gene>